<dbReference type="AlphaFoldDB" id="A0A7I8D5P3"/>
<evidence type="ECO:0000313" key="2">
    <source>
        <dbReference type="Proteomes" id="UP000593802"/>
    </source>
</evidence>
<dbReference type="Proteomes" id="UP000593802">
    <property type="component" value="Chromosome"/>
</dbReference>
<dbReference type="KEGG" id="eff:skT53_04580"/>
<protein>
    <submittedName>
        <fullName evidence="1">Uncharacterized protein</fullName>
    </submittedName>
</protein>
<accession>A0A7I8D5P3</accession>
<sequence>MIYEKLARLETRLREQAGFLQSKAPVTMATVHQRIVALQNLLNCILVDFTSDNFQKKYWYEQVEAHYQLPPLEKVFHSKPKMYKF</sequence>
<dbReference type="EMBL" id="AP023366">
    <property type="protein sequence ID" value="BCJ85473.1"/>
    <property type="molecule type" value="Genomic_DNA"/>
</dbReference>
<reference evidence="1 2" key="1">
    <citation type="submission" date="2020-08" db="EMBL/GenBank/DDBJ databases">
        <title>Complete Genome Sequence of Effusibacillus dendaii Strain skT53, Isolated from Farmland soil.</title>
        <authorList>
            <person name="Konishi T."/>
            <person name="Kawasaki H."/>
        </authorList>
    </citation>
    <scope>NUCLEOTIDE SEQUENCE [LARGE SCALE GENOMIC DNA]</scope>
    <source>
        <strain evidence="2">skT53</strain>
    </source>
</reference>
<gene>
    <name evidence="1" type="ORF">skT53_04580</name>
</gene>
<proteinExistence type="predicted"/>
<dbReference type="RefSeq" id="WP_200759593.1">
    <property type="nucleotide sequence ID" value="NZ_AP023366.1"/>
</dbReference>
<keyword evidence="2" id="KW-1185">Reference proteome</keyword>
<evidence type="ECO:0000313" key="1">
    <source>
        <dbReference type="EMBL" id="BCJ85473.1"/>
    </source>
</evidence>
<name>A0A7I8D5P3_9BACL</name>
<organism evidence="1 2">
    <name type="scientific">Effusibacillus dendaii</name>
    <dbReference type="NCBI Taxonomy" id="2743772"/>
    <lineage>
        <taxon>Bacteria</taxon>
        <taxon>Bacillati</taxon>
        <taxon>Bacillota</taxon>
        <taxon>Bacilli</taxon>
        <taxon>Bacillales</taxon>
        <taxon>Alicyclobacillaceae</taxon>
        <taxon>Effusibacillus</taxon>
    </lineage>
</organism>